<comment type="caution">
    <text evidence="3">The sequence shown here is derived from an EMBL/GenBank/DDBJ whole genome shotgun (WGS) entry which is preliminary data.</text>
</comment>
<accession>A0ABU0YR88</accession>
<dbReference type="InterPro" id="IPR005804">
    <property type="entry name" value="FA_desaturase_dom"/>
</dbReference>
<evidence type="ECO:0000313" key="4">
    <source>
        <dbReference type="Proteomes" id="UP001230156"/>
    </source>
</evidence>
<feature type="transmembrane region" description="Helical" evidence="1">
    <location>
        <begin position="180"/>
        <end position="206"/>
    </location>
</feature>
<dbReference type="EMBL" id="JAUYVI010000006">
    <property type="protein sequence ID" value="MDQ7250244.1"/>
    <property type="molecule type" value="Genomic_DNA"/>
</dbReference>
<evidence type="ECO:0000259" key="2">
    <source>
        <dbReference type="Pfam" id="PF00487"/>
    </source>
</evidence>
<evidence type="ECO:0000313" key="3">
    <source>
        <dbReference type="EMBL" id="MDQ7250244.1"/>
    </source>
</evidence>
<keyword evidence="4" id="KW-1185">Reference proteome</keyword>
<gene>
    <name evidence="3" type="ORF">Q8A70_21315</name>
</gene>
<keyword evidence="1" id="KW-0812">Transmembrane</keyword>
<feature type="transmembrane region" description="Helical" evidence="1">
    <location>
        <begin position="26"/>
        <end position="46"/>
    </location>
</feature>
<dbReference type="Proteomes" id="UP001230156">
    <property type="component" value="Unassembled WGS sequence"/>
</dbReference>
<protein>
    <submittedName>
        <fullName evidence="3">Fatty acid desaturase</fullName>
        <ecNumber evidence="3">1.14.19.-</ecNumber>
    </submittedName>
</protein>
<keyword evidence="1" id="KW-0472">Membrane</keyword>
<proteinExistence type="predicted"/>
<dbReference type="RefSeq" id="WP_379959251.1">
    <property type="nucleotide sequence ID" value="NZ_JAUYVI010000006.1"/>
</dbReference>
<dbReference type="EC" id="1.14.19.-" evidence="3"/>
<name>A0ABU0YR88_9PROT</name>
<sequence>MNAAAKPEAIDRETLRIWSRRSDLPGLIHLARHVGTLLLTGTAIWLARGTLWLWPAMFVHGVVLIFLFTPLHECIHRTAFKTRALNESVAFVVGALILLPREYFRAFHFAHHRFTQDPARDPELASPKPASLRQWLWQVSGLPYWIAQLRGTVAHAFGRASESFYKDERQRRAVIVEARIVLAIYALVLLGSIATASTAALAYWVVPALLGQPALRLYLMAEHGLCPLSPDMLENTRTTYTNALVRALAWNMPYHAEHHAYPAVPFHRLPEVNRVIAPRLKSTSTGYIAVHRKILRSYAD</sequence>
<feature type="domain" description="Fatty acid desaturase" evidence="2">
    <location>
        <begin position="52"/>
        <end position="288"/>
    </location>
</feature>
<keyword evidence="1" id="KW-1133">Transmembrane helix</keyword>
<dbReference type="Pfam" id="PF00487">
    <property type="entry name" value="FA_desaturase"/>
    <property type="match status" value="1"/>
</dbReference>
<organism evidence="3 4">
    <name type="scientific">Dongia sedimenti</name>
    <dbReference type="NCBI Taxonomy" id="3064282"/>
    <lineage>
        <taxon>Bacteria</taxon>
        <taxon>Pseudomonadati</taxon>
        <taxon>Pseudomonadota</taxon>
        <taxon>Alphaproteobacteria</taxon>
        <taxon>Rhodospirillales</taxon>
        <taxon>Dongiaceae</taxon>
        <taxon>Dongia</taxon>
    </lineage>
</organism>
<feature type="transmembrane region" description="Helical" evidence="1">
    <location>
        <begin position="52"/>
        <end position="71"/>
    </location>
</feature>
<dbReference type="GO" id="GO:0016491">
    <property type="term" value="F:oxidoreductase activity"/>
    <property type="evidence" value="ECO:0007669"/>
    <property type="project" value="UniProtKB-KW"/>
</dbReference>
<dbReference type="PANTHER" id="PTHR12879">
    <property type="entry name" value="SPHINGOLIPID DELTA 4 DESATURASE/C-4 HYDROXYLASE PROTEIN DES2"/>
    <property type="match status" value="1"/>
</dbReference>
<dbReference type="PANTHER" id="PTHR12879:SF8">
    <property type="entry name" value="SPHINGOLIPID DELTA(4)-DESATURASE DES1"/>
    <property type="match status" value="1"/>
</dbReference>
<keyword evidence="3" id="KW-0560">Oxidoreductase</keyword>
<reference evidence="4" key="1">
    <citation type="submission" date="2023-08" db="EMBL/GenBank/DDBJ databases">
        <title>Rhodospirillaceae gen. nov., a novel taxon isolated from the Yangtze River Yuezi River estuary sludge.</title>
        <authorList>
            <person name="Ruan L."/>
        </authorList>
    </citation>
    <scope>NUCLEOTIDE SEQUENCE [LARGE SCALE GENOMIC DNA]</scope>
    <source>
        <strain evidence="4">R-7</strain>
    </source>
</reference>
<evidence type="ECO:0000256" key="1">
    <source>
        <dbReference type="SAM" id="Phobius"/>
    </source>
</evidence>